<keyword evidence="2" id="KW-1185">Reference proteome</keyword>
<reference evidence="2" key="1">
    <citation type="submission" date="2017-01" db="EMBL/GenBank/DDBJ databases">
        <title>Comparative genomics of anhydrobiosis in the tardigrade Hypsibius dujardini.</title>
        <authorList>
            <person name="Yoshida Y."/>
            <person name="Koutsovoulos G."/>
            <person name="Laetsch D."/>
            <person name="Stevens L."/>
            <person name="Kumar S."/>
            <person name="Horikawa D."/>
            <person name="Ishino K."/>
            <person name="Komine S."/>
            <person name="Tomita M."/>
            <person name="Blaxter M."/>
            <person name="Arakawa K."/>
        </authorList>
    </citation>
    <scope>NUCLEOTIDE SEQUENCE [LARGE SCALE GENOMIC DNA]</scope>
    <source>
        <strain evidence="2">Z151</strain>
    </source>
</reference>
<dbReference type="EMBL" id="MTYJ01000105">
    <property type="protein sequence ID" value="OQV14406.1"/>
    <property type="molecule type" value="Genomic_DNA"/>
</dbReference>
<gene>
    <name evidence="1" type="ORF">BV898_11383</name>
</gene>
<organism evidence="1 2">
    <name type="scientific">Hypsibius exemplaris</name>
    <name type="common">Freshwater tardigrade</name>
    <dbReference type="NCBI Taxonomy" id="2072580"/>
    <lineage>
        <taxon>Eukaryota</taxon>
        <taxon>Metazoa</taxon>
        <taxon>Ecdysozoa</taxon>
        <taxon>Tardigrada</taxon>
        <taxon>Eutardigrada</taxon>
        <taxon>Parachela</taxon>
        <taxon>Hypsibioidea</taxon>
        <taxon>Hypsibiidae</taxon>
        <taxon>Hypsibius</taxon>
    </lineage>
</organism>
<sequence>MGTITMVIVPCRVRHRALQGAPSCRAKCATVLCRVRHRALQRAPPCSAEGATVPNLPSDSQRLPLLKLIY</sequence>
<dbReference type="AlphaFoldDB" id="A0A1W0WGS4"/>
<comment type="caution">
    <text evidence="1">The sequence shown here is derived from an EMBL/GenBank/DDBJ whole genome shotgun (WGS) entry which is preliminary data.</text>
</comment>
<accession>A0A1W0WGS4</accession>
<evidence type="ECO:0000313" key="2">
    <source>
        <dbReference type="Proteomes" id="UP000192578"/>
    </source>
</evidence>
<name>A0A1W0WGS4_HYPEX</name>
<proteinExistence type="predicted"/>
<evidence type="ECO:0000313" key="1">
    <source>
        <dbReference type="EMBL" id="OQV14406.1"/>
    </source>
</evidence>
<protein>
    <submittedName>
        <fullName evidence="1">Uncharacterized protein</fullName>
    </submittedName>
</protein>
<dbReference type="Proteomes" id="UP000192578">
    <property type="component" value="Unassembled WGS sequence"/>
</dbReference>